<feature type="transmembrane region" description="Helical" evidence="1">
    <location>
        <begin position="198"/>
        <end position="219"/>
    </location>
</feature>
<evidence type="ECO:0000256" key="1">
    <source>
        <dbReference type="SAM" id="Phobius"/>
    </source>
</evidence>
<accession>A0A1G2N7Q5</accession>
<feature type="transmembrane region" description="Helical" evidence="1">
    <location>
        <begin position="169"/>
        <end position="186"/>
    </location>
</feature>
<evidence type="ECO:0000313" key="2">
    <source>
        <dbReference type="EMBL" id="OHA32197.1"/>
    </source>
</evidence>
<feature type="transmembrane region" description="Helical" evidence="1">
    <location>
        <begin position="66"/>
        <end position="87"/>
    </location>
</feature>
<keyword evidence="1" id="KW-1133">Transmembrane helix</keyword>
<reference evidence="2 3" key="1">
    <citation type="journal article" date="2016" name="Nat. Commun.">
        <title>Thousands of microbial genomes shed light on interconnected biogeochemical processes in an aquifer system.</title>
        <authorList>
            <person name="Anantharaman K."/>
            <person name="Brown C.T."/>
            <person name="Hug L.A."/>
            <person name="Sharon I."/>
            <person name="Castelle C.J."/>
            <person name="Probst A.J."/>
            <person name="Thomas B.C."/>
            <person name="Singh A."/>
            <person name="Wilkins M.J."/>
            <person name="Karaoz U."/>
            <person name="Brodie E.L."/>
            <person name="Williams K.H."/>
            <person name="Hubbard S.S."/>
            <person name="Banfield J.F."/>
        </authorList>
    </citation>
    <scope>NUCLEOTIDE SEQUENCE [LARGE SCALE GENOMIC DNA]</scope>
</reference>
<dbReference type="AlphaFoldDB" id="A0A1G2N7Q5"/>
<name>A0A1G2N7Q5_9BACT</name>
<gene>
    <name evidence="2" type="ORF">A2928_00915</name>
</gene>
<comment type="caution">
    <text evidence="2">The sequence shown here is derived from an EMBL/GenBank/DDBJ whole genome shotgun (WGS) entry which is preliminary data.</text>
</comment>
<organism evidence="2 3">
    <name type="scientific">Candidatus Taylorbacteria bacterium RIFCSPLOWO2_01_FULL_45_15b</name>
    <dbReference type="NCBI Taxonomy" id="1802319"/>
    <lineage>
        <taxon>Bacteria</taxon>
        <taxon>Candidatus Tayloriibacteriota</taxon>
    </lineage>
</organism>
<feature type="transmembrane region" description="Helical" evidence="1">
    <location>
        <begin position="99"/>
        <end position="119"/>
    </location>
</feature>
<evidence type="ECO:0000313" key="3">
    <source>
        <dbReference type="Proteomes" id="UP000176221"/>
    </source>
</evidence>
<protein>
    <recommendedName>
        <fullName evidence="4">Histidine kinase N-terminal 7TM region domain-containing protein</fullName>
    </recommendedName>
</protein>
<keyword evidence="1" id="KW-0812">Transmembrane</keyword>
<keyword evidence="1" id="KW-0472">Membrane</keyword>
<feature type="transmembrane region" description="Helical" evidence="1">
    <location>
        <begin position="36"/>
        <end position="60"/>
    </location>
</feature>
<dbReference type="Proteomes" id="UP000176221">
    <property type="component" value="Unassembled WGS sequence"/>
</dbReference>
<proteinExistence type="predicted"/>
<feature type="transmembrane region" description="Helical" evidence="1">
    <location>
        <begin position="6"/>
        <end position="24"/>
    </location>
</feature>
<evidence type="ECO:0008006" key="4">
    <source>
        <dbReference type="Google" id="ProtNLM"/>
    </source>
</evidence>
<sequence length="225" mass="25154">MEFIAYTAAIDAAISLVSLLILYTRRQKSSAPSQKLDYFIKYIFWTFVFLTVLSCTILYVTGQAQMIMFIVADIILWISLTYMILLASEHTSKKQIGSLLTLFFVFAIARNLFQLNGLLGAPLEITGTLNYFFSNLDAWLMYAVWVPSALVFFGIALRSSDAATKMRAIMFAIGLLLITFTWAFRFEAMRGIITSANYMIVAIGSIAGFALLLGGIQYGSKKRSD</sequence>
<feature type="transmembrane region" description="Helical" evidence="1">
    <location>
        <begin position="139"/>
        <end position="157"/>
    </location>
</feature>
<dbReference type="EMBL" id="MHRX01000051">
    <property type="protein sequence ID" value="OHA32197.1"/>
    <property type="molecule type" value="Genomic_DNA"/>
</dbReference>